<dbReference type="GO" id="GO:0030276">
    <property type="term" value="F:clathrin binding"/>
    <property type="evidence" value="ECO:0007669"/>
    <property type="project" value="InterPro"/>
</dbReference>
<keyword evidence="4 6" id="KW-0653">Protein transport</keyword>
<comment type="similarity">
    <text evidence="2 6">Belongs to the adaptor complexes large subunit family.</text>
</comment>
<comment type="function">
    <text evidence="6">Adaptins are components of the adaptor complexes which link clathrin to receptors in coated vesicles. Clathrin-associated protein complexes are believed to interact with the cytoplasmic tails of membrane proteins, leading to their selection and concentration.</text>
</comment>
<evidence type="ECO:0000256" key="3">
    <source>
        <dbReference type="ARBA" id="ARBA00022448"/>
    </source>
</evidence>
<dbReference type="GO" id="GO:0012505">
    <property type="term" value="C:endomembrane system"/>
    <property type="evidence" value="ECO:0007669"/>
    <property type="project" value="UniProtKB-SubCell"/>
</dbReference>
<dbReference type="InterPro" id="IPR026739">
    <property type="entry name" value="AP_beta"/>
</dbReference>
<evidence type="ECO:0000256" key="4">
    <source>
        <dbReference type="ARBA" id="ARBA00022927"/>
    </source>
</evidence>
<dbReference type="OrthoDB" id="10254310at2759"/>
<proteinExistence type="inferred from homology"/>
<comment type="caution">
    <text evidence="9">The sequence shown here is derived from an EMBL/GenBank/DDBJ whole genome shotgun (WGS) entry which is preliminary data.</text>
</comment>
<sequence>MSDAKYFQRGKVQELRSELNSEKKDKQHTKKKTVLKKIVANMTMGNDMSALFPDVINCMQIPVLEIKKMVYLYLIIYSRSKPDMAVMAIPTFMKDVEDQNPLIRALAIRTMGYINVEKIVDALVDPLRHCLKDQDPYVRKTAAITVAKLYMHNKGLVENEGLIDLLRDLLADSNPAVVANSVAALTEISERSENISVKLNTLMANKLVAALNECTEWGQTYILESLMSYVPLEMGDAEMLCERIAPRLQHANSSVVLTAVKVIMYLMNYMTKEDDVNAMCKKLSPPLVTLLSSGPEVQYVALRNILLIIQRRPEVLRNDMKVFFCKYNDPIYVKLAKLEIMFCLANASNVDHVLSELKEYATEVDVDFVRKAVRSIGRLAVKIESTADRCISALLELIQTKVNYVVQEAIVVIKDIFRKYPNQYERIIGTLCENLDNLDEPEAKSAMIWIIGQYADRIDNSEELLDDFLFTFLDEPVEVQLSLLTATVKLFIKKPTAGQALVPKVLKWATEDVDNPDLRDRGYIYWRLLSTDPVAAKNVVLSEKPSISTESDNMEPALLDELLLHISSLSSIYHKSPQTFIHHAKPRQLTSSPVLNRRYPGQNRKPTTLFDADLDDLTSG</sequence>
<dbReference type="FunFam" id="1.25.10.10:FF:000044">
    <property type="entry name" value="AP complex subunit beta"/>
    <property type="match status" value="1"/>
</dbReference>
<accession>A0A397TU18</accession>
<gene>
    <name evidence="9" type="ORF">C1645_812491</name>
</gene>
<keyword evidence="3 6" id="KW-0813">Transport</keyword>
<protein>
    <recommendedName>
        <fullName evidence="6">AP complex subunit beta</fullName>
    </recommendedName>
</protein>
<dbReference type="GO" id="GO:0016192">
    <property type="term" value="P:vesicle-mediated transport"/>
    <property type="evidence" value="ECO:0007669"/>
    <property type="project" value="InterPro"/>
</dbReference>
<evidence type="ECO:0000256" key="1">
    <source>
        <dbReference type="ARBA" id="ARBA00004308"/>
    </source>
</evidence>
<dbReference type="SMART" id="SM00185">
    <property type="entry name" value="ARM"/>
    <property type="match status" value="2"/>
</dbReference>
<reference evidence="9 10" key="1">
    <citation type="submission" date="2018-06" db="EMBL/GenBank/DDBJ databases">
        <title>Comparative genomics reveals the genomic features of Rhizophagus irregularis, R. cerebriforme, R. diaphanum and Gigaspora rosea, and their symbiotic lifestyle signature.</title>
        <authorList>
            <person name="Morin E."/>
            <person name="San Clemente H."/>
            <person name="Chen E.C.H."/>
            <person name="De La Providencia I."/>
            <person name="Hainaut M."/>
            <person name="Kuo A."/>
            <person name="Kohler A."/>
            <person name="Murat C."/>
            <person name="Tang N."/>
            <person name="Roy S."/>
            <person name="Loubradou J."/>
            <person name="Henrissat B."/>
            <person name="Grigoriev I.V."/>
            <person name="Corradi N."/>
            <person name="Roux C."/>
            <person name="Martin F.M."/>
        </authorList>
    </citation>
    <scope>NUCLEOTIDE SEQUENCE [LARGE SCALE GENOMIC DNA]</scope>
    <source>
        <strain evidence="9 10">DAOM 227022</strain>
    </source>
</reference>
<dbReference type="Gene3D" id="1.25.10.10">
    <property type="entry name" value="Leucine-rich Repeat Variant"/>
    <property type="match status" value="1"/>
</dbReference>
<dbReference type="InterPro" id="IPR016024">
    <property type="entry name" value="ARM-type_fold"/>
</dbReference>
<evidence type="ECO:0000313" key="10">
    <source>
        <dbReference type="Proteomes" id="UP000265703"/>
    </source>
</evidence>
<dbReference type="Pfam" id="PF01602">
    <property type="entry name" value="Adaptin_N"/>
    <property type="match status" value="1"/>
</dbReference>
<evidence type="ECO:0000256" key="5">
    <source>
        <dbReference type="ARBA" id="ARBA00023136"/>
    </source>
</evidence>
<comment type="subcellular location">
    <subcellularLocation>
        <location evidence="1">Endomembrane system</location>
    </subcellularLocation>
</comment>
<name>A0A397TU18_9GLOM</name>
<dbReference type="InterPro" id="IPR002553">
    <property type="entry name" value="Clathrin/coatomer_adapt-like_N"/>
</dbReference>
<dbReference type="GO" id="GO:0006886">
    <property type="term" value="P:intracellular protein transport"/>
    <property type="evidence" value="ECO:0007669"/>
    <property type="project" value="InterPro"/>
</dbReference>
<dbReference type="PIRSF" id="PIRSF002291">
    <property type="entry name" value="AP_complex_beta"/>
    <property type="match status" value="1"/>
</dbReference>
<dbReference type="InterPro" id="IPR011989">
    <property type="entry name" value="ARM-like"/>
</dbReference>
<dbReference type="AlphaFoldDB" id="A0A397TU18"/>
<dbReference type="Proteomes" id="UP000265703">
    <property type="component" value="Unassembled WGS sequence"/>
</dbReference>
<dbReference type="EMBL" id="QKYT01000013">
    <property type="protein sequence ID" value="RIA98621.1"/>
    <property type="molecule type" value="Genomic_DNA"/>
</dbReference>
<dbReference type="InterPro" id="IPR016342">
    <property type="entry name" value="AP_complex_bsu_1_2_4"/>
</dbReference>
<evidence type="ECO:0000256" key="6">
    <source>
        <dbReference type="PIRNR" id="PIRNR002291"/>
    </source>
</evidence>
<evidence type="ECO:0000259" key="8">
    <source>
        <dbReference type="Pfam" id="PF01602"/>
    </source>
</evidence>
<feature type="domain" description="Clathrin/coatomer adaptor adaptin-like N-terminal" evidence="8">
    <location>
        <begin position="11"/>
        <end position="532"/>
    </location>
</feature>
<evidence type="ECO:0000256" key="2">
    <source>
        <dbReference type="ARBA" id="ARBA00006613"/>
    </source>
</evidence>
<dbReference type="GO" id="GO:0030117">
    <property type="term" value="C:membrane coat"/>
    <property type="evidence" value="ECO:0007669"/>
    <property type="project" value="InterPro"/>
</dbReference>
<evidence type="ECO:0000256" key="7">
    <source>
        <dbReference type="SAM" id="MobiDB-lite"/>
    </source>
</evidence>
<dbReference type="SUPFAM" id="SSF48371">
    <property type="entry name" value="ARM repeat"/>
    <property type="match status" value="1"/>
</dbReference>
<dbReference type="InterPro" id="IPR000225">
    <property type="entry name" value="Armadillo"/>
</dbReference>
<keyword evidence="10" id="KW-1185">Reference proteome</keyword>
<evidence type="ECO:0000313" key="9">
    <source>
        <dbReference type="EMBL" id="RIA98621.1"/>
    </source>
</evidence>
<feature type="region of interest" description="Disordered" evidence="7">
    <location>
        <begin position="586"/>
        <end position="620"/>
    </location>
</feature>
<dbReference type="PANTHER" id="PTHR11134">
    <property type="entry name" value="ADAPTOR COMPLEX SUBUNIT BETA FAMILY MEMBER"/>
    <property type="match status" value="1"/>
</dbReference>
<organism evidence="9 10">
    <name type="scientific">Glomus cerebriforme</name>
    <dbReference type="NCBI Taxonomy" id="658196"/>
    <lineage>
        <taxon>Eukaryota</taxon>
        <taxon>Fungi</taxon>
        <taxon>Fungi incertae sedis</taxon>
        <taxon>Mucoromycota</taxon>
        <taxon>Glomeromycotina</taxon>
        <taxon>Glomeromycetes</taxon>
        <taxon>Glomerales</taxon>
        <taxon>Glomeraceae</taxon>
        <taxon>Glomus</taxon>
    </lineage>
</organism>
<dbReference type="STRING" id="658196.A0A397TU18"/>
<keyword evidence="5 6" id="KW-0472">Membrane</keyword>